<accession>A0ABV9YPJ0</accession>
<dbReference type="RefSeq" id="WP_378037940.1">
    <property type="nucleotide sequence ID" value="NZ_JBHSIV010000024.1"/>
</dbReference>
<dbReference type="CDD" id="cd05829">
    <property type="entry name" value="Sortase_F"/>
    <property type="match status" value="1"/>
</dbReference>
<keyword evidence="5" id="KW-1185">Reference proteome</keyword>
<dbReference type="Pfam" id="PF04203">
    <property type="entry name" value="Sortase"/>
    <property type="match status" value="1"/>
</dbReference>
<evidence type="ECO:0000256" key="1">
    <source>
        <dbReference type="ARBA" id="ARBA00022801"/>
    </source>
</evidence>
<dbReference type="SUPFAM" id="SSF63817">
    <property type="entry name" value="Sortase"/>
    <property type="match status" value="1"/>
</dbReference>
<protein>
    <submittedName>
        <fullName evidence="4">Class F sortase</fullName>
    </submittedName>
</protein>
<dbReference type="NCBIfam" id="NF033748">
    <property type="entry name" value="class_F_sortase"/>
    <property type="match status" value="1"/>
</dbReference>
<reference evidence="5" key="1">
    <citation type="journal article" date="2019" name="Int. J. Syst. Evol. Microbiol.">
        <title>The Global Catalogue of Microorganisms (GCM) 10K type strain sequencing project: providing services to taxonomists for standard genome sequencing and annotation.</title>
        <authorList>
            <consortium name="The Broad Institute Genomics Platform"/>
            <consortium name="The Broad Institute Genome Sequencing Center for Infectious Disease"/>
            <person name="Wu L."/>
            <person name="Ma J."/>
        </authorList>
    </citation>
    <scope>NUCLEOTIDE SEQUENCE [LARGE SCALE GENOMIC DNA]</scope>
    <source>
        <strain evidence="5">CGMCC 4.7093</strain>
    </source>
</reference>
<keyword evidence="1" id="KW-0378">Hydrolase</keyword>
<keyword evidence="3" id="KW-0472">Membrane</keyword>
<dbReference type="Proteomes" id="UP001595947">
    <property type="component" value="Unassembled WGS sequence"/>
</dbReference>
<proteinExistence type="predicted"/>
<name>A0ABV9YPJ0_9PSEU</name>
<comment type="caution">
    <text evidence="4">The sequence shown here is derived from an EMBL/GenBank/DDBJ whole genome shotgun (WGS) entry which is preliminary data.</text>
</comment>
<feature type="region of interest" description="Disordered" evidence="2">
    <location>
        <begin position="47"/>
        <end position="86"/>
    </location>
</feature>
<evidence type="ECO:0000256" key="3">
    <source>
        <dbReference type="SAM" id="Phobius"/>
    </source>
</evidence>
<organism evidence="4 5">
    <name type="scientific">Actinomycetospora atypica</name>
    <dbReference type="NCBI Taxonomy" id="1290095"/>
    <lineage>
        <taxon>Bacteria</taxon>
        <taxon>Bacillati</taxon>
        <taxon>Actinomycetota</taxon>
        <taxon>Actinomycetes</taxon>
        <taxon>Pseudonocardiales</taxon>
        <taxon>Pseudonocardiaceae</taxon>
        <taxon>Actinomycetospora</taxon>
    </lineage>
</organism>
<dbReference type="InterPro" id="IPR042001">
    <property type="entry name" value="Sortase_F"/>
</dbReference>
<evidence type="ECO:0000313" key="5">
    <source>
        <dbReference type="Proteomes" id="UP001595947"/>
    </source>
</evidence>
<dbReference type="InterPro" id="IPR005754">
    <property type="entry name" value="Sortase"/>
</dbReference>
<sequence>MDPDDADTPVPASSGPPPRRRLLVVLAAVLAVVGIAVLVVAVTLQRSPPPERDAGTLPVPASSGTDARLTGAPATTAAGPPPSPPARIVVPRIGVDSSVASVGLNPDRTMEVPAKGPLYDLAAWYRYSVTPGQQGPSVIVGHIDSAENGPSVFFRLGALAPGDTVAVTRADGLVVPFTVYATRSFPKDAFPTGEVYAGTTGPELRLITCSGSFDAAARNYRDNTVVFARAG</sequence>
<dbReference type="InterPro" id="IPR023365">
    <property type="entry name" value="Sortase_dom-sf"/>
</dbReference>
<evidence type="ECO:0000256" key="2">
    <source>
        <dbReference type="SAM" id="MobiDB-lite"/>
    </source>
</evidence>
<feature type="transmembrane region" description="Helical" evidence="3">
    <location>
        <begin position="22"/>
        <end position="44"/>
    </location>
</feature>
<keyword evidence="3" id="KW-0812">Transmembrane</keyword>
<evidence type="ECO:0000313" key="4">
    <source>
        <dbReference type="EMBL" id="MFC5064598.1"/>
    </source>
</evidence>
<gene>
    <name evidence="4" type="ORF">ACFPBZ_20415</name>
</gene>
<dbReference type="EMBL" id="JBHSIV010000024">
    <property type="protein sequence ID" value="MFC5064598.1"/>
    <property type="molecule type" value="Genomic_DNA"/>
</dbReference>
<dbReference type="Gene3D" id="2.40.260.10">
    <property type="entry name" value="Sortase"/>
    <property type="match status" value="1"/>
</dbReference>
<keyword evidence="3" id="KW-1133">Transmembrane helix</keyword>